<evidence type="ECO:0000256" key="1">
    <source>
        <dbReference type="SAM" id="MobiDB-lite"/>
    </source>
</evidence>
<dbReference type="EMBL" id="BLXX01000002">
    <property type="protein sequence ID" value="GFO58657.1"/>
    <property type="molecule type" value="Genomic_DNA"/>
</dbReference>
<dbReference type="Proteomes" id="UP000556026">
    <property type="component" value="Unassembled WGS sequence"/>
</dbReference>
<gene>
    <name evidence="3" type="ORF">GMST_09820</name>
</gene>
<protein>
    <recommendedName>
        <fullName evidence="5">Lipoprotein</fullName>
    </recommendedName>
</protein>
<feature type="compositionally biased region" description="Low complexity" evidence="1">
    <location>
        <begin position="41"/>
        <end position="53"/>
    </location>
</feature>
<evidence type="ECO:0000313" key="3">
    <source>
        <dbReference type="EMBL" id="GFO58657.1"/>
    </source>
</evidence>
<feature type="compositionally biased region" description="Basic and acidic residues" evidence="1">
    <location>
        <begin position="54"/>
        <end position="65"/>
    </location>
</feature>
<evidence type="ECO:0000256" key="2">
    <source>
        <dbReference type="SAM" id="SignalP"/>
    </source>
</evidence>
<evidence type="ECO:0000313" key="4">
    <source>
        <dbReference type="Proteomes" id="UP000556026"/>
    </source>
</evidence>
<evidence type="ECO:0008006" key="5">
    <source>
        <dbReference type="Google" id="ProtNLM"/>
    </source>
</evidence>
<keyword evidence="2" id="KW-0732">Signal</keyword>
<keyword evidence="4" id="KW-1185">Reference proteome</keyword>
<feature type="compositionally biased region" description="Polar residues" evidence="1">
    <location>
        <begin position="29"/>
        <end position="40"/>
    </location>
</feature>
<reference evidence="4" key="1">
    <citation type="submission" date="2020-06" db="EMBL/GenBank/DDBJ databases">
        <title>Draft genomic sequence of Geomonas sp. Red330.</title>
        <authorList>
            <person name="Itoh H."/>
            <person name="Zhenxing X."/>
            <person name="Ushijima N."/>
            <person name="Masuda Y."/>
            <person name="Shiratori Y."/>
            <person name="Senoo K."/>
        </authorList>
    </citation>
    <scope>NUCLEOTIDE SEQUENCE [LARGE SCALE GENOMIC DNA]</scope>
    <source>
        <strain evidence="4">Red330</strain>
    </source>
</reference>
<dbReference type="RefSeq" id="WP_183353510.1">
    <property type="nucleotide sequence ID" value="NZ_BLXX01000002.1"/>
</dbReference>
<feature type="signal peptide" evidence="2">
    <location>
        <begin position="1"/>
        <end position="25"/>
    </location>
</feature>
<proteinExistence type="predicted"/>
<dbReference type="AlphaFoldDB" id="A0A6V8MFA9"/>
<dbReference type="Pfam" id="PF11220">
    <property type="entry name" value="DUF3015"/>
    <property type="match status" value="1"/>
</dbReference>
<comment type="caution">
    <text evidence="3">The sequence shown here is derived from an EMBL/GenBank/DDBJ whole genome shotgun (WGS) entry which is preliminary data.</text>
</comment>
<organism evidence="3 4">
    <name type="scientific">Geomonas silvestris</name>
    <dbReference type="NCBI Taxonomy" id="2740184"/>
    <lineage>
        <taxon>Bacteria</taxon>
        <taxon>Pseudomonadati</taxon>
        <taxon>Thermodesulfobacteriota</taxon>
        <taxon>Desulfuromonadia</taxon>
        <taxon>Geobacterales</taxon>
        <taxon>Geobacteraceae</taxon>
        <taxon>Geomonas</taxon>
    </lineage>
</organism>
<dbReference type="PROSITE" id="PS51257">
    <property type="entry name" value="PROKAR_LIPOPROTEIN"/>
    <property type="match status" value="1"/>
</dbReference>
<name>A0A6V8MFA9_9BACT</name>
<sequence length="141" mass="15435">MLHVKPAATRLLLVGSFLGIVSGCAVTTKSTEGTSETLQNTTDASSDFTSSTSPRDETSRNDQKVKQFASVNRDRIREDAARGGGEHLAAFAYLLGVKQERQPEFFQAARENYPTLFASQRSTDDLVAQLSAEVDAHPTWR</sequence>
<dbReference type="InterPro" id="IPR021383">
    <property type="entry name" value="DUF3015"/>
</dbReference>
<feature type="chain" id="PRO_5028468162" description="Lipoprotein" evidence="2">
    <location>
        <begin position="26"/>
        <end position="141"/>
    </location>
</feature>
<accession>A0A6V8MFA9</accession>
<feature type="region of interest" description="Disordered" evidence="1">
    <location>
        <begin position="29"/>
        <end position="71"/>
    </location>
</feature>